<dbReference type="EMBL" id="QJJX01000015">
    <property type="protein sequence ID" value="PXX21878.1"/>
    <property type="molecule type" value="Genomic_DNA"/>
</dbReference>
<keyword evidence="5 6" id="KW-0472">Membrane</keyword>
<evidence type="ECO:0000256" key="1">
    <source>
        <dbReference type="ARBA" id="ARBA00004141"/>
    </source>
</evidence>
<dbReference type="CDD" id="cd10432">
    <property type="entry name" value="BI-1-like_bacterial"/>
    <property type="match status" value="1"/>
</dbReference>
<feature type="transmembrane region" description="Helical" evidence="6">
    <location>
        <begin position="148"/>
        <end position="166"/>
    </location>
</feature>
<evidence type="ECO:0000256" key="4">
    <source>
        <dbReference type="ARBA" id="ARBA00022989"/>
    </source>
</evidence>
<feature type="transmembrane region" description="Helical" evidence="6">
    <location>
        <begin position="61"/>
        <end position="81"/>
    </location>
</feature>
<dbReference type="PANTHER" id="PTHR23291:SF50">
    <property type="entry name" value="PROTEIN LIFEGUARD 4"/>
    <property type="match status" value="1"/>
</dbReference>
<comment type="caution">
    <text evidence="7">The sequence shown here is derived from an EMBL/GenBank/DDBJ whole genome shotgun (WGS) entry which is preliminary data.</text>
</comment>
<evidence type="ECO:0000256" key="5">
    <source>
        <dbReference type="ARBA" id="ARBA00023136"/>
    </source>
</evidence>
<accession>A0A318HTX7</accession>
<evidence type="ECO:0000256" key="6">
    <source>
        <dbReference type="RuleBase" id="RU004379"/>
    </source>
</evidence>
<feature type="transmembrane region" description="Helical" evidence="6">
    <location>
        <begin position="93"/>
        <end position="112"/>
    </location>
</feature>
<evidence type="ECO:0000256" key="3">
    <source>
        <dbReference type="ARBA" id="ARBA00022692"/>
    </source>
</evidence>
<name>A0A318HTX7_9BACT</name>
<dbReference type="Proteomes" id="UP000248314">
    <property type="component" value="Unassembled WGS sequence"/>
</dbReference>
<keyword evidence="3 6" id="KW-0812">Transmembrane</keyword>
<gene>
    <name evidence="7" type="ORF">EJ73_01463</name>
</gene>
<evidence type="ECO:0000256" key="2">
    <source>
        <dbReference type="ARBA" id="ARBA00010350"/>
    </source>
</evidence>
<feature type="transmembrane region" description="Helical" evidence="6">
    <location>
        <begin position="28"/>
        <end position="49"/>
    </location>
</feature>
<feature type="transmembrane region" description="Helical" evidence="6">
    <location>
        <begin position="173"/>
        <end position="191"/>
    </location>
</feature>
<organism evidence="7 8">
    <name type="scientific">Hoylesella shahii DSM 15611 = JCM 12083</name>
    <dbReference type="NCBI Taxonomy" id="1122991"/>
    <lineage>
        <taxon>Bacteria</taxon>
        <taxon>Pseudomonadati</taxon>
        <taxon>Bacteroidota</taxon>
        <taxon>Bacteroidia</taxon>
        <taxon>Bacteroidales</taxon>
        <taxon>Prevotellaceae</taxon>
        <taxon>Hoylesella</taxon>
    </lineage>
</organism>
<dbReference type="AlphaFoldDB" id="A0A318HTX7"/>
<dbReference type="STRING" id="1122991.GCA_000613445_01443"/>
<dbReference type="OrthoDB" id="9793828at2"/>
<feature type="transmembrane region" description="Helical" evidence="6">
    <location>
        <begin position="211"/>
        <end position="231"/>
    </location>
</feature>
<comment type="subcellular location">
    <subcellularLocation>
        <location evidence="1">Membrane</location>
        <topology evidence="1">Multi-pass membrane protein</topology>
    </subcellularLocation>
</comment>
<keyword evidence="4 6" id="KW-1133">Transmembrane helix</keyword>
<proteinExistence type="inferred from homology"/>
<sequence>MEQQDLERLIREKEGIASAAFPALMRKVYVWMTLALIITGVTAYGVAHSEVLMQKVLESRGIFWGFLLAELGLVWIISRFIDRLSLTTATLLFIVYSALNGATLSVIFMVYSPAVITKVFFITAGTFGAMAAFGYFTKADLSSLGKLLIMALVGIIIASLVNLFLIKSSTFDLIVSYIGVLVFVGLTAYDSQKIKNLLLEADDVNEESQKIALIGSLALYLDFINLFLYLLKIFGREK</sequence>
<evidence type="ECO:0000313" key="7">
    <source>
        <dbReference type="EMBL" id="PXX21878.1"/>
    </source>
</evidence>
<keyword evidence="8" id="KW-1185">Reference proteome</keyword>
<dbReference type="InterPro" id="IPR006214">
    <property type="entry name" value="Bax_inhibitor_1-related"/>
</dbReference>
<dbReference type="GO" id="GO:0005886">
    <property type="term" value="C:plasma membrane"/>
    <property type="evidence" value="ECO:0007669"/>
    <property type="project" value="TreeGrafter"/>
</dbReference>
<feature type="transmembrane region" description="Helical" evidence="6">
    <location>
        <begin position="119"/>
        <end position="136"/>
    </location>
</feature>
<comment type="similarity">
    <text evidence="2 6">Belongs to the BI1 family.</text>
</comment>
<protein>
    <recommendedName>
        <fullName evidence="9">Modulator of FtsH protease</fullName>
    </recommendedName>
</protein>
<dbReference type="Pfam" id="PF01027">
    <property type="entry name" value="Bax1-I"/>
    <property type="match status" value="1"/>
</dbReference>
<reference evidence="7 8" key="1">
    <citation type="submission" date="2018-05" db="EMBL/GenBank/DDBJ databases">
        <title>Genomic Encyclopedia of Type Strains, Phase I: the one thousand microbial genomes (KMG-I) project.</title>
        <authorList>
            <person name="Kyrpides N."/>
        </authorList>
    </citation>
    <scope>NUCLEOTIDE SEQUENCE [LARGE SCALE GENOMIC DNA]</scope>
    <source>
        <strain evidence="7 8">DSM 15611</strain>
    </source>
</reference>
<dbReference type="RefSeq" id="WP_025816341.1">
    <property type="nucleotide sequence ID" value="NZ_BAIZ01000023.1"/>
</dbReference>
<evidence type="ECO:0000313" key="8">
    <source>
        <dbReference type="Proteomes" id="UP000248314"/>
    </source>
</evidence>
<evidence type="ECO:0008006" key="9">
    <source>
        <dbReference type="Google" id="ProtNLM"/>
    </source>
</evidence>
<dbReference type="PANTHER" id="PTHR23291">
    <property type="entry name" value="BAX INHIBITOR-RELATED"/>
    <property type="match status" value="1"/>
</dbReference>